<dbReference type="AlphaFoldDB" id="T1JVZ4"/>
<dbReference type="Proteomes" id="UP000015104">
    <property type="component" value="Unassembled WGS sequence"/>
</dbReference>
<organism evidence="1 2">
    <name type="scientific">Tetranychus urticae</name>
    <name type="common">Two-spotted spider mite</name>
    <dbReference type="NCBI Taxonomy" id="32264"/>
    <lineage>
        <taxon>Eukaryota</taxon>
        <taxon>Metazoa</taxon>
        <taxon>Ecdysozoa</taxon>
        <taxon>Arthropoda</taxon>
        <taxon>Chelicerata</taxon>
        <taxon>Arachnida</taxon>
        <taxon>Acari</taxon>
        <taxon>Acariformes</taxon>
        <taxon>Trombidiformes</taxon>
        <taxon>Prostigmata</taxon>
        <taxon>Eleutherengona</taxon>
        <taxon>Raphignathae</taxon>
        <taxon>Tetranychoidea</taxon>
        <taxon>Tetranychidae</taxon>
        <taxon>Tetranychus</taxon>
    </lineage>
</organism>
<sequence length="35" mass="4200">MCEKNNRFNSFMKIRPQIHTRYSGFTTNYCKGLRG</sequence>
<dbReference type="EMBL" id="CAEY01000798">
    <property type="status" value="NOT_ANNOTATED_CDS"/>
    <property type="molecule type" value="Genomic_DNA"/>
</dbReference>
<dbReference type="EnsemblMetazoa" id="tetur02g06330.1">
    <property type="protein sequence ID" value="tetur02g06330.1"/>
    <property type="gene ID" value="tetur02g06330"/>
</dbReference>
<name>T1JVZ4_TETUR</name>
<proteinExistence type="predicted"/>
<reference evidence="2" key="1">
    <citation type="submission" date="2011-08" db="EMBL/GenBank/DDBJ databases">
        <authorList>
            <person name="Rombauts S."/>
        </authorList>
    </citation>
    <scope>NUCLEOTIDE SEQUENCE</scope>
    <source>
        <strain evidence="2">London</strain>
    </source>
</reference>
<keyword evidence="2" id="KW-1185">Reference proteome</keyword>
<evidence type="ECO:0000313" key="2">
    <source>
        <dbReference type="Proteomes" id="UP000015104"/>
    </source>
</evidence>
<protein>
    <submittedName>
        <fullName evidence="1">Uncharacterized protein</fullName>
    </submittedName>
</protein>
<evidence type="ECO:0000313" key="1">
    <source>
        <dbReference type="EnsemblMetazoa" id="tetur02g06330.1"/>
    </source>
</evidence>
<accession>T1JVZ4</accession>
<dbReference type="HOGENOM" id="CLU_3369046_0_0_1"/>
<reference evidence="1" key="2">
    <citation type="submission" date="2015-06" db="UniProtKB">
        <authorList>
            <consortium name="EnsemblMetazoa"/>
        </authorList>
    </citation>
    <scope>IDENTIFICATION</scope>
</reference>